<protein>
    <recommendedName>
        <fullName evidence="4">Proteasome subunit beta</fullName>
    </recommendedName>
</protein>
<organism evidence="6 7">
    <name type="scientific">Chloropicon primus</name>
    <dbReference type="NCBI Taxonomy" id="1764295"/>
    <lineage>
        <taxon>Eukaryota</taxon>
        <taxon>Viridiplantae</taxon>
        <taxon>Chlorophyta</taxon>
        <taxon>Chloropicophyceae</taxon>
        <taxon>Chloropicales</taxon>
        <taxon>Chloropicaceae</taxon>
        <taxon>Chloropicon</taxon>
    </lineage>
</organism>
<name>A0A5B8MHQ8_9CHLO</name>
<evidence type="ECO:0000256" key="1">
    <source>
        <dbReference type="ARBA" id="ARBA00022490"/>
    </source>
</evidence>
<dbReference type="EMBL" id="HBHL01008932">
    <property type="protein sequence ID" value="CAD9717071.1"/>
    <property type="molecule type" value="Transcribed_RNA"/>
</dbReference>
<comment type="similarity">
    <text evidence="4">Belongs to the peptidase T1B family.</text>
</comment>
<dbReference type="InterPro" id="IPR023333">
    <property type="entry name" value="Proteasome_suB-type"/>
</dbReference>
<dbReference type="PANTHER" id="PTHR32194:SF2">
    <property type="entry name" value="PROTEASOME SUBUNIT BETA TYPE-1"/>
    <property type="match status" value="1"/>
</dbReference>
<dbReference type="AlphaFoldDB" id="A0A5B8MHQ8"/>
<keyword evidence="1 4" id="KW-0963">Cytoplasm</keyword>
<dbReference type="Pfam" id="PF00227">
    <property type="entry name" value="Proteasome"/>
    <property type="match status" value="1"/>
</dbReference>
<sequence length="192" mass="21110">MEYVMGIKGKGFAMVCTSATAVQQIITMKHDEDKILPLGTHSLLATSGEPGDRVQFSEFVAANVRLYALRNGSKLSTKAIANFSRGELATALRKGPKSTNLLVAGYDKGKGASLYFLDYLATMHDMNIAGYGYGSWFVLSMYDRMWHPDLTEAEALEMMRLGIEEVKNRLVVASPTYTIKIVDEAGIRTVTV</sequence>
<comment type="subunit">
    <text evidence="4">Component of the proteasome complex.</text>
</comment>
<keyword evidence="3 4" id="KW-0539">Nucleus</keyword>
<dbReference type="OrthoDB" id="268428at2759"/>
<comment type="subcellular location">
    <subcellularLocation>
        <location evidence="4">Cytoplasm</location>
    </subcellularLocation>
    <subcellularLocation>
        <location evidence="4">Nucleus</location>
    </subcellularLocation>
</comment>
<dbReference type="GO" id="GO:0005839">
    <property type="term" value="C:proteasome core complex"/>
    <property type="evidence" value="ECO:0007669"/>
    <property type="project" value="InterPro"/>
</dbReference>
<dbReference type="InterPro" id="IPR001353">
    <property type="entry name" value="Proteasome_sua/b"/>
</dbReference>
<dbReference type="GO" id="GO:0005634">
    <property type="term" value="C:nucleus"/>
    <property type="evidence" value="ECO:0007669"/>
    <property type="project" value="UniProtKB-SubCell"/>
</dbReference>
<keyword evidence="2 4" id="KW-0647">Proteasome</keyword>
<comment type="function">
    <text evidence="4">Component of the proteasome, a multicatalytic proteinase complex which is characterized by its ability to cleave peptides with Arg, Phe, Tyr, Leu, and Glu adjacent to the leaving group at neutral or slightly basic pH. The proteasome has an ATP-dependent proteolytic activity.</text>
</comment>
<dbReference type="InterPro" id="IPR029055">
    <property type="entry name" value="Ntn_hydrolases_N"/>
</dbReference>
<dbReference type="PROSITE" id="PS00854">
    <property type="entry name" value="PROTEASOME_BETA_1"/>
    <property type="match status" value="1"/>
</dbReference>
<proteinExistence type="inferred from homology"/>
<dbReference type="Proteomes" id="UP000316726">
    <property type="component" value="Chromosome 2"/>
</dbReference>
<evidence type="ECO:0000313" key="7">
    <source>
        <dbReference type="Proteomes" id="UP000316726"/>
    </source>
</evidence>
<dbReference type="STRING" id="1764295.A0A5B8MHQ8"/>
<keyword evidence="7" id="KW-1185">Reference proteome</keyword>
<dbReference type="PROSITE" id="PS51476">
    <property type="entry name" value="PROTEASOME_BETA_2"/>
    <property type="match status" value="1"/>
</dbReference>
<accession>A0A5B8MHQ8</accession>
<dbReference type="InterPro" id="IPR035206">
    <property type="entry name" value="Proteasome_beta2"/>
</dbReference>
<dbReference type="SUPFAM" id="SSF56235">
    <property type="entry name" value="N-terminal nucleophile aminohydrolases (Ntn hydrolases)"/>
    <property type="match status" value="1"/>
</dbReference>
<dbReference type="GO" id="GO:0005737">
    <property type="term" value="C:cytoplasm"/>
    <property type="evidence" value="ECO:0007669"/>
    <property type="project" value="UniProtKB-SubCell"/>
</dbReference>
<reference evidence="5" key="2">
    <citation type="submission" date="2021-01" db="EMBL/GenBank/DDBJ databases">
        <authorList>
            <person name="Corre E."/>
            <person name="Pelletier E."/>
            <person name="Niang G."/>
            <person name="Scheremetjew M."/>
            <person name="Finn R."/>
            <person name="Kale V."/>
            <person name="Holt S."/>
            <person name="Cochrane G."/>
            <person name="Meng A."/>
            <person name="Brown T."/>
            <person name="Cohen L."/>
        </authorList>
    </citation>
    <scope>NUCLEOTIDE SEQUENCE</scope>
    <source>
        <strain evidence="5">CCMP1205</strain>
    </source>
</reference>
<evidence type="ECO:0000313" key="5">
    <source>
        <dbReference type="EMBL" id="CAD9717071.1"/>
    </source>
</evidence>
<evidence type="ECO:0000256" key="3">
    <source>
        <dbReference type="ARBA" id="ARBA00023242"/>
    </source>
</evidence>
<dbReference type="PANTHER" id="PTHR32194">
    <property type="entry name" value="METALLOPROTEASE TLDD"/>
    <property type="match status" value="1"/>
</dbReference>
<reference evidence="6 7" key="1">
    <citation type="submission" date="2018-07" db="EMBL/GenBank/DDBJ databases">
        <title>The complete nuclear genome of the prasinophyte Chloropicon primus (CCMP1205).</title>
        <authorList>
            <person name="Pombert J.-F."/>
            <person name="Otis C."/>
            <person name="Turmel M."/>
            <person name="Lemieux C."/>
        </authorList>
    </citation>
    <scope>NUCLEOTIDE SEQUENCE [LARGE SCALE GENOMIC DNA]</scope>
    <source>
        <strain evidence="6 7">CCMP1205</strain>
    </source>
</reference>
<dbReference type="CDD" id="cd03758">
    <property type="entry name" value="proteasome_beta_type_2"/>
    <property type="match status" value="1"/>
</dbReference>
<gene>
    <name evidence="6" type="ORF">A3770_02p14200</name>
    <name evidence="5" type="ORF">CPRI1469_LOCUS5931</name>
</gene>
<dbReference type="Gene3D" id="3.60.20.10">
    <property type="entry name" value="Glutamine Phosphoribosylpyrophosphate, subunit 1, domain 1"/>
    <property type="match status" value="1"/>
</dbReference>
<evidence type="ECO:0000313" key="6">
    <source>
        <dbReference type="EMBL" id="QDZ18902.1"/>
    </source>
</evidence>
<evidence type="ECO:0000256" key="2">
    <source>
        <dbReference type="ARBA" id="ARBA00022942"/>
    </source>
</evidence>
<evidence type="ECO:0000256" key="4">
    <source>
        <dbReference type="RuleBase" id="RU004203"/>
    </source>
</evidence>
<dbReference type="InterPro" id="IPR016050">
    <property type="entry name" value="Proteasome_bsu_CS"/>
</dbReference>
<dbReference type="GO" id="GO:0010498">
    <property type="term" value="P:proteasomal protein catabolic process"/>
    <property type="evidence" value="ECO:0007669"/>
    <property type="project" value="InterPro"/>
</dbReference>
<dbReference type="EMBL" id="CP031035">
    <property type="protein sequence ID" value="QDZ18902.1"/>
    <property type="molecule type" value="Genomic_DNA"/>
</dbReference>